<dbReference type="AlphaFoldDB" id="M2YVJ2"/>
<name>M2YVJ2_PSEFD</name>
<protein>
    <submittedName>
        <fullName evidence="1">Uncharacterized protein</fullName>
    </submittedName>
</protein>
<gene>
    <name evidence="1" type="ORF">MYCFIDRAFT_33022</name>
</gene>
<reference evidence="1 2" key="1">
    <citation type="journal article" date="2012" name="PLoS Pathog.">
        <title>Diverse lifestyles and strategies of plant pathogenesis encoded in the genomes of eighteen Dothideomycetes fungi.</title>
        <authorList>
            <person name="Ohm R.A."/>
            <person name="Feau N."/>
            <person name="Henrissat B."/>
            <person name="Schoch C.L."/>
            <person name="Horwitz B.A."/>
            <person name="Barry K.W."/>
            <person name="Condon B.J."/>
            <person name="Copeland A.C."/>
            <person name="Dhillon B."/>
            <person name="Glaser F."/>
            <person name="Hesse C.N."/>
            <person name="Kosti I."/>
            <person name="LaButti K."/>
            <person name="Lindquist E.A."/>
            <person name="Lucas S."/>
            <person name="Salamov A.A."/>
            <person name="Bradshaw R.E."/>
            <person name="Ciuffetti L."/>
            <person name="Hamelin R.C."/>
            <person name="Kema G.H.J."/>
            <person name="Lawrence C."/>
            <person name="Scott J.A."/>
            <person name="Spatafora J.W."/>
            <person name="Turgeon B.G."/>
            <person name="de Wit P.J.G.M."/>
            <person name="Zhong S."/>
            <person name="Goodwin S.B."/>
            <person name="Grigoriev I.V."/>
        </authorList>
    </citation>
    <scope>NUCLEOTIDE SEQUENCE [LARGE SCALE GENOMIC DNA]</scope>
    <source>
        <strain evidence="1 2">CIRAD86</strain>
    </source>
</reference>
<accession>M2YVJ2</accession>
<keyword evidence="2" id="KW-1185">Reference proteome</keyword>
<dbReference type="HOGENOM" id="CLU_3125659_0_0_1"/>
<dbReference type="GeneID" id="19338889"/>
<evidence type="ECO:0000313" key="2">
    <source>
        <dbReference type="Proteomes" id="UP000016932"/>
    </source>
</evidence>
<evidence type="ECO:0000313" key="1">
    <source>
        <dbReference type="EMBL" id="EME81720.1"/>
    </source>
</evidence>
<dbReference type="Proteomes" id="UP000016932">
    <property type="component" value="Unassembled WGS sequence"/>
</dbReference>
<sequence>MARIVVPYFTNYKRFRHTTGPFFARFSNIWLALGARNGKKFAWVDHAHKR</sequence>
<proteinExistence type="predicted"/>
<dbReference type="EMBL" id="KB446559">
    <property type="protein sequence ID" value="EME81720.1"/>
    <property type="molecule type" value="Genomic_DNA"/>
</dbReference>
<dbReference type="VEuPathDB" id="FungiDB:MYCFIDRAFT_33022"/>
<organism evidence="1 2">
    <name type="scientific">Pseudocercospora fijiensis (strain CIRAD86)</name>
    <name type="common">Black leaf streak disease fungus</name>
    <name type="synonym">Mycosphaerella fijiensis</name>
    <dbReference type="NCBI Taxonomy" id="383855"/>
    <lineage>
        <taxon>Eukaryota</taxon>
        <taxon>Fungi</taxon>
        <taxon>Dikarya</taxon>
        <taxon>Ascomycota</taxon>
        <taxon>Pezizomycotina</taxon>
        <taxon>Dothideomycetes</taxon>
        <taxon>Dothideomycetidae</taxon>
        <taxon>Mycosphaerellales</taxon>
        <taxon>Mycosphaerellaceae</taxon>
        <taxon>Pseudocercospora</taxon>
    </lineage>
</organism>
<dbReference type="RefSeq" id="XP_007926977.1">
    <property type="nucleotide sequence ID" value="XM_007928786.1"/>
</dbReference>
<dbReference type="KEGG" id="pfj:MYCFIDRAFT_33022"/>